<feature type="domain" description="ZAD" evidence="15">
    <location>
        <begin position="388"/>
        <end position="462"/>
    </location>
</feature>
<feature type="domain" description="C2H2-type" evidence="14">
    <location>
        <begin position="708"/>
        <end position="735"/>
    </location>
</feature>
<dbReference type="PROSITE" id="PS50157">
    <property type="entry name" value="ZINC_FINGER_C2H2_2"/>
    <property type="match status" value="15"/>
</dbReference>
<dbReference type="PROSITE" id="PS00028">
    <property type="entry name" value="ZINC_FINGER_C2H2_1"/>
    <property type="match status" value="15"/>
</dbReference>
<comment type="subcellular location">
    <subcellularLocation>
        <location evidence="1">Nucleus</location>
    </subcellularLocation>
</comment>
<dbReference type="Proteomes" id="UP000092461">
    <property type="component" value="Unassembled WGS sequence"/>
</dbReference>
<keyword evidence="6 12" id="KW-0862">Zinc</keyword>
<keyword evidence="9" id="KW-0804">Transcription</keyword>
<protein>
    <recommendedName>
        <fullName evidence="18">C2h2-type zn-finger protein</fullName>
    </recommendedName>
</protein>
<feature type="compositionally biased region" description="Basic and acidic residues" evidence="13">
    <location>
        <begin position="62"/>
        <end position="71"/>
    </location>
</feature>
<dbReference type="Gene3D" id="3.40.1800.20">
    <property type="match status" value="1"/>
</dbReference>
<feature type="domain" description="C2H2-type" evidence="14">
    <location>
        <begin position="791"/>
        <end position="819"/>
    </location>
</feature>
<feature type="domain" description="C2H2-type" evidence="14">
    <location>
        <begin position="620"/>
        <end position="647"/>
    </location>
</feature>
<dbReference type="GO" id="GO:0005634">
    <property type="term" value="C:nucleus"/>
    <property type="evidence" value="ECO:0007669"/>
    <property type="project" value="UniProtKB-SubCell"/>
</dbReference>
<evidence type="ECO:0000256" key="11">
    <source>
        <dbReference type="PROSITE-ProRule" id="PRU00042"/>
    </source>
</evidence>
<feature type="domain" description="C2H2-type" evidence="14">
    <location>
        <begin position="763"/>
        <end position="790"/>
    </location>
</feature>
<feature type="domain" description="C2H2-type" evidence="14">
    <location>
        <begin position="735"/>
        <end position="762"/>
    </location>
</feature>
<dbReference type="PANTHER" id="PTHR16515:SF2">
    <property type="entry name" value="PR DOMAIN ZINC FINGER PROTEIN 4"/>
    <property type="match status" value="1"/>
</dbReference>
<feature type="compositionally biased region" description="Acidic residues" evidence="13">
    <location>
        <begin position="548"/>
        <end position="557"/>
    </location>
</feature>
<evidence type="ECO:0000256" key="1">
    <source>
        <dbReference type="ARBA" id="ARBA00004123"/>
    </source>
</evidence>
<keyword evidence="7" id="KW-0805">Transcription regulation</keyword>
<sequence length="855" mass="99661">MESIERQLEILLPLDGSLCSMCNDCCTFVKNCSIAESEDAPKEIIKDDTLLPNRSIDLQEFPHVEVKKEETEPIESDDDCRNSDDEPNSEDISSFNHKDSVRENRDEATFLPTRKRIWKGPREKKHFCPTCSMKFNRPHLLREHVIEEHQQEKMAFSCHTCSKRFSCKRKLTLHEISHLPMREGLIYPCPHCDKKFNHKYKIPSHIRAMHSGDKPFVCEECGNSFKTKGALNAHQISHIDERPFQCENCSKKFKTQRALKKHDKDTHKETLHDCPHCELKLKSSRTLKMHLLVHSDVKNFKCNYCGSEFKRRKTLKDHLILHTGQRPYECPFCDKTFANGSNLISHKKKSHPIQLAAQEASGEQPRIVVLPRLEQLQPNTKMFEIWQSWCRLCAHRNSTERDAVYKKDSIRDHLDVINKYFVISLSPLEEESSICEECCGFLTKLHHFGDQCSKTDQMFKELIQQKNLSETELQSIRVKYGVDTEEIKYSTLLSCVETGEESKQENTSEPSESLDQPLNRLESDYSESVKEEALEIKAIAAPRKLDQRDEEDSDYVAEEAQMHSEDEDEVDEPKAKKQHRPKRPPKTKFNICEICSKVYSRRALLNVHIRDKHTEEGLPYACSQCPKRFVTEKKLKVHETIHLPEEEKYIHPCSFCGKKFRTVENLQAHVRAMHVRDKPYVCEECGKSFRKRGALTYHQMSHSDERSFQCSYCPKKFKNRPSLKRHLDIHNDQMYECPHCDLKLKTKITLRMHMLVHSDIKKYKCHYCGNEYKRAKTFKDHLFLHTGQRPYECPFCDKTFASGANCRSHKKKAHPAELAALEASGIQSTSRNIPTLEHLQSKNIPTGRYTKRIDI</sequence>
<feature type="domain" description="C2H2-type" evidence="14">
    <location>
        <begin position="590"/>
        <end position="618"/>
    </location>
</feature>
<feature type="domain" description="C2H2-type" evidence="14">
    <location>
        <begin position="126"/>
        <end position="154"/>
    </location>
</feature>
<evidence type="ECO:0000256" key="10">
    <source>
        <dbReference type="ARBA" id="ARBA00023242"/>
    </source>
</evidence>
<dbReference type="GO" id="GO:0003677">
    <property type="term" value="F:DNA binding"/>
    <property type="evidence" value="ECO:0007669"/>
    <property type="project" value="UniProtKB-KW"/>
</dbReference>
<feature type="domain" description="C2H2-type" evidence="14">
    <location>
        <begin position="651"/>
        <end position="679"/>
    </location>
</feature>
<dbReference type="Pfam" id="PF00096">
    <property type="entry name" value="zf-C2H2"/>
    <property type="match status" value="10"/>
</dbReference>
<dbReference type="VEuPathDB" id="VectorBase:LLONM1_006467"/>
<evidence type="ECO:0000259" key="15">
    <source>
        <dbReference type="PROSITE" id="PS51915"/>
    </source>
</evidence>
<dbReference type="AlphaFoldDB" id="A0A1B0CRG7"/>
<keyword evidence="17" id="KW-1185">Reference proteome</keyword>
<dbReference type="SMART" id="SM00355">
    <property type="entry name" value="ZnF_C2H2"/>
    <property type="match status" value="16"/>
</dbReference>
<evidence type="ECO:0000256" key="9">
    <source>
        <dbReference type="ARBA" id="ARBA00023163"/>
    </source>
</evidence>
<dbReference type="EnsemblMetazoa" id="LLOJ007465-RA">
    <property type="protein sequence ID" value="LLOJ007465-PA"/>
    <property type="gene ID" value="LLOJ007465"/>
</dbReference>
<feature type="domain" description="C2H2-type" evidence="14">
    <location>
        <begin position="244"/>
        <end position="267"/>
    </location>
</feature>
<dbReference type="FunFam" id="3.30.160.60:FF:000446">
    <property type="entry name" value="Zinc finger protein"/>
    <property type="match status" value="1"/>
</dbReference>
<evidence type="ECO:0008006" key="18">
    <source>
        <dbReference type="Google" id="ProtNLM"/>
    </source>
</evidence>
<evidence type="ECO:0000256" key="7">
    <source>
        <dbReference type="ARBA" id="ARBA00023015"/>
    </source>
</evidence>
<evidence type="ECO:0000256" key="6">
    <source>
        <dbReference type="ARBA" id="ARBA00022833"/>
    </source>
</evidence>
<feature type="domain" description="C2H2-type" evidence="14">
    <location>
        <begin position="680"/>
        <end position="707"/>
    </location>
</feature>
<evidence type="ECO:0000256" key="13">
    <source>
        <dbReference type="SAM" id="MobiDB-lite"/>
    </source>
</evidence>
<dbReference type="GO" id="GO:0008270">
    <property type="term" value="F:zinc ion binding"/>
    <property type="evidence" value="ECO:0007669"/>
    <property type="project" value="UniProtKB-UniRule"/>
</dbReference>
<dbReference type="SMART" id="SM00868">
    <property type="entry name" value="zf-AD"/>
    <property type="match status" value="1"/>
</dbReference>
<feature type="region of interest" description="Disordered" evidence="13">
    <location>
        <begin position="544"/>
        <end position="584"/>
    </location>
</feature>
<evidence type="ECO:0000256" key="12">
    <source>
        <dbReference type="PROSITE-ProRule" id="PRU01263"/>
    </source>
</evidence>
<dbReference type="InterPro" id="IPR012934">
    <property type="entry name" value="Znf_AD"/>
</dbReference>
<evidence type="ECO:0000259" key="14">
    <source>
        <dbReference type="PROSITE" id="PS50157"/>
    </source>
</evidence>
<keyword evidence="4" id="KW-0677">Repeat</keyword>
<comment type="similarity">
    <text evidence="2">Belongs to the krueppel C2H2-type zinc-finger protein family.</text>
</comment>
<evidence type="ECO:0000256" key="3">
    <source>
        <dbReference type="ARBA" id="ARBA00022723"/>
    </source>
</evidence>
<feature type="binding site" evidence="12">
    <location>
        <position position="390"/>
    </location>
    <ligand>
        <name>Zn(2+)</name>
        <dbReference type="ChEBI" id="CHEBI:29105"/>
    </ligand>
</feature>
<dbReference type="InterPro" id="IPR050331">
    <property type="entry name" value="Zinc_finger"/>
</dbReference>
<name>A0A1B0CRG7_LUTLO</name>
<dbReference type="VEuPathDB" id="VectorBase:LLOJ007465"/>
<dbReference type="PROSITE" id="PS51915">
    <property type="entry name" value="ZAD"/>
    <property type="match status" value="1"/>
</dbReference>
<keyword evidence="8" id="KW-0238">DNA-binding</keyword>
<dbReference type="PANTHER" id="PTHR16515">
    <property type="entry name" value="PR DOMAIN ZINC FINGER PROTEIN"/>
    <property type="match status" value="1"/>
</dbReference>
<evidence type="ECO:0000256" key="8">
    <source>
        <dbReference type="ARBA" id="ARBA00023125"/>
    </source>
</evidence>
<keyword evidence="5 11" id="KW-0863">Zinc-finger</keyword>
<feature type="binding site" evidence="12">
    <location>
        <position position="393"/>
    </location>
    <ligand>
        <name>Zn(2+)</name>
        <dbReference type="ChEBI" id="CHEBI:29105"/>
    </ligand>
</feature>
<dbReference type="InterPro" id="IPR036236">
    <property type="entry name" value="Znf_C2H2_sf"/>
</dbReference>
<organism evidence="16 17">
    <name type="scientific">Lutzomyia longipalpis</name>
    <name type="common">Sand fly</name>
    <dbReference type="NCBI Taxonomy" id="7200"/>
    <lineage>
        <taxon>Eukaryota</taxon>
        <taxon>Metazoa</taxon>
        <taxon>Ecdysozoa</taxon>
        <taxon>Arthropoda</taxon>
        <taxon>Hexapoda</taxon>
        <taxon>Insecta</taxon>
        <taxon>Pterygota</taxon>
        <taxon>Neoptera</taxon>
        <taxon>Endopterygota</taxon>
        <taxon>Diptera</taxon>
        <taxon>Nematocera</taxon>
        <taxon>Psychodoidea</taxon>
        <taxon>Psychodidae</taxon>
        <taxon>Lutzomyia</taxon>
        <taxon>Lutzomyia</taxon>
    </lineage>
</organism>
<dbReference type="Pfam" id="PF07776">
    <property type="entry name" value="zf-AD"/>
    <property type="match status" value="1"/>
</dbReference>
<dbReference type="GO" id="GO:0010468">
    <property type="term" value="P:regulation of gene expression"/>
    <property type="evidence" value="ECO:0007669"/>
    <property type="project" value="TreeGrafter"/>
</dbReference>
<feature type="binding site" evidence="12">
    <location>
        <position position="438"/>
    </location>
    <ligand>
        <name>Zn(2+)</name>
        <dbReference type="ChEBI" id="CHEBI:29105"/>
    </ligand>
</feature>
<dbReference type="FunFam" id="3.30.160.60:FF:001480">
    <property type="entry name" value="Si:cabz01071911.3"/>
    <property type="match status" value="1"/>
</dbReference>
<dbReference type="VEuPathDB" id="VectorBase:LLONM1_008753"/>
<dbReference type="FunFam" id="3.30.160.60:FF:000478">
    <property type="entry name" value="Zinc finger protein 133"/>
    <property type="match status" value="1"/>
</dbReference>
<evidence type="ECO:0000313" key="16">
    <source>
        <dbReference type="EnsemblMetazoa" id="LLOJ007465-PA"/>
    </source>
</evidence>
<feature type="compositionally biased region" description="Polar residues" evidence="13">
    <location>
        <begin position="507"/>
        <end position="516"/>
    </location>
</feature>
<dbReference type="Pfam" id="PF13912">
    <property type="entry name" value="zf-C2H2_6"/>
    <property type="match status" value="1"/>
</dbReference>
<dbReference type="InterPro" id="IPR013087">
    <property type="entry name" value="Znf_C2H2_type"/>
</dbReference>
<evidence type="ECO:0000256" key="5">
    <source>
        <dbReference type="ARBA" id="ARBA00022771"/>
    </source>
</evidence>
<feature type="domain" description="C2H2-type" evidence="14">
    <location>
        <begin position="328"/>
        <end position="351"/>
    </location>
</feature>
<proteinExistence type="inferred from homology"/>
<dbReference type="FunFam" id="3.30.160.60:FF:000710">
    <property type="entry name" value="Zinc finger protein 768"/>
    <property type="match status" value="1"/>
</dbReference>
<feature type="domain" description="C2H2-type" evidence="14">
    <location>
        <begin position="216"/>
        <end position="243"/>
    </location>
</feature>
<reference evidence="16" key="1">
    <citation type="submission" date="2020-05" db="UniProtKB">
        <authorList>
            <consortium name="EnsemblMetazoa"/>
        </authorList>
    </citation>
    <scope>IDENTIFICATION</scope>
    <source>
        <strain evidence="16">Jacobina</strain>
    </source>
</reference>
<dbReference type="Gene3D" id="3.30.160.60">
    <property type="entry name" value="Classic Zinc Finger"/>
    <property type="match status" value="12"/>
</dbReference>
<evidence type="ECO:0000313" key="17">
    <source>
        <dbReference type="Proteomes" id="UP000092461"/>
    </source>
</evidence>
<accession>A0A1B0CRG7</accession>
<evidence type="ECO:0000256" key="4">
    <source>
        <dbReference type="ARBA" id="ARBA00022737"/>
    </source>
</evidence>
<feature type="domain" description="C2H2-type" evidence="14">
    <location>
        <begin position="156"/>
        <end position="183"/>
    </location>
</feature>
<feature type="domain" description="C2H2-type" evidence="14">
    <location>
        <begin position="300"/>
        <end position="327"/>
    </location>
</feature>
<evidence type="ECO:0000256" key="2">
    <source>
        <dbReference type="ARBA" id="ARBA00006991"/>
    </source>
</evidence>
<feature type="compositionally biased region" description="Basic and acidic residues" evidence="13">
    <location>
        <begin position="96"/>
        <end position="106"/>
    </location>
</feature>
<dbReference type="EMBL" id="AJWK01024782">
    <property type="status" value="NOT_ANNOTATED_CDS"/>
    <property type="molecule type" value="Genomic_DNA"/>
</dbReference>
<dbReference type="SUPFAM" id="SSF57667">
    <property type="entry name" value="beta-beta-alpha zinc fingers"/>
    <property type="match status" value="9"/>
</dbReference>
<feature type="region of interest" description="Disordered" evidence="13">
    <location>
        <begin position="62"/>
        <end position="106"/>
    </location>
</feature>
<keyword evidence="3 12" id="KW-0479">Metal-binding</keyword>
<keyword evidence="10" id="KW-0539">Nucleus</keyword>
<feature type="domain" description="C2H2-type" evidence="14">
    <location>
        <begin position="187"/>
        <end position="215"/>
    </location>
</feature>
<feature type="binding site" evidence="12">
    <location>
        <position position="435"/>
    </location>
    <ligand>
        <name>Zn(2+)</name>
        <dbReference type="ChEBI" id="CHEBI:29105"/>
    </ligand>
</feature>
<feature type="region of interest" description="Disordered" evidence="13">
    <location>
        <begin position="499"/>
        <end position="519"/>
    </location>
</feature>